<keyword evidence="1" id="KW-0732">Signal</keyword>
<dbReference type="OrthoDB" id="676979at2759"/>
<keyword evidence="3" id="KW-1185">Reference proteome</keyword>
<dbReference type="Proteomes" id="UP000886520">
    <property type="component" value="Chromosome 4"/>
</dbReference>
<dbReference type="AlphaFoldDB" id="A0A9D4V740"/>
<dbReference type="InterPro" id="IPR001611">
    <property type="entry name" value="Leu-rich_rpt"/>
</dbReference>
<dbReference type="Gene3D" id="3.80.10.10">
    <property type="entry name" value="Ribonuclease Inhibitor"/>
    <property type="match status" value="1"/>
</dbReference>
<dbReference type="PANTHER" id="PTHR48010:SF8">
    <property type="entry name" value="OS08G0117700 PROTEIN"/>
    <property type="match status" value="1"/>
</dbReference>
<evidence type="ECO:0008006" key="4">
    <source>
        <dbReference type="Google" id="ProtNLM"/>
    </source>
</evidence>
<accession>A0A9D4V740</accession>
<feature type="chain" id="PRO_5039644569" description="Leucine-rich repeat-containing N-terminal plant-type domain-containing protein" evidence="1">
    <location>
        <begin position="21"/>
        <end position="217"/>
    </location>
</feature>
<organism evidence="2 3">
    <name type="scientific">Adiantum capillus-veneris</name>
    <name type="common">Maidenhair fern</name>
    <dbReference type="NCBI Taxonomy" id="13818"/>
    <lineage>
        <taxon>Eukaryota</taxon>
        <taxon>Viridiplantae</taxon>
        <taxon>Streptophyta</taxon>
        <taxon>Embryophyta</taxon>
        <taxon>Tracheophyta</taxon>
        <taxon>Polypodiopsida</taxon>
        <taxon>Polypodiidae</taxon>
        <taxon>Polypodiales</taxon>
        <taxon>Pteridineae</taxon>
        <taxon>Pteridaceae</taxon>
        <taxon>Vittarioideae</taxon>
        <taxon>Adiantum</taxon>
    </lineage>
</organism>
<evidence type="ECO:0000313" key="2">
    <source>
        <dbReference type="EMBL" id="KAI5081030.1"/>
    </source>
</evidence>
<sequence length="217" mass="23351">MSSMALLLPCFIFVVAAAVAGDDDANCLMGLKASFEEGGANEKLNDWKPAALASPCSNPSTSFLPGITCSSSRVISILLNSFNLAGTLSPSIANCSDLQTLDLSSNSITGPIPSSIALGFHSWPTRTPHKAEGSGCFEQQAVWPDPFVFDNPLQCKVFHVNVLVRSLDTFFRKHDNAHSQIWVKFCREFPHSARDTMAAANSFGASLYLEKSSQESS</sequence>
<name>A0A9D4V740_ADICA</name>
<gene>
    <name evidence="2" type="ORF">GOP47_0004213</name>
</gene>
<evidence type="ECO:0000256" key="1">
    <source>
        <dbReference type="SAM" id="SignalP"/>
    </source>
</evidence>
<protein>
    <recommendedName>
        <fullName evidence="4">Leucine-rich repeat-containing N-terminal plant-type domain-containing protein</fullName>
    </recommendedName>
</protein>
<dbReference type="PANTHER" id="PTHR48010">
    <property type="entry name" value="OS05G0588300 PROTEIN"/>
    <property type="match status" value="1"/>
</dbReference>
<feature type="signal peptide" evidence="1">
    <location>
        <begin position="1"/>
        <end position="20"/>
    </location>
</feature>
<evidence type="ECO:0000313" key="3">
    <source>
        <dbReference type="Proteomes" id="UP000886520"/>
    </source>
</evidence>
<dbReference type="InterPro" id="IPR050994">
    <property type="entry name" value="At_inactive_RLKs"/>
</dbReference>
<comment type="caution">
    <text evidence="2">The sequence shown here is derived from an EMBL/GenBank/DDBJ whole genome shotgun (WGS) entry which is preliminary data.</text>
</comment>
<dbReference type="InterPro" id="IPR032675">
    <property type="entry name" value="LRR_dom_sf"/>
</dbReference>
<reference evidence="2" key="1">
    <citation type="submission" date="2021-01" db="EMBL/GenBank/DDBJ databases">
        <title>Adiantum capillus-veneris genome.</title>
        <authorList>
            <person name="Fang Y."/>
            <person name="Liao Q."/>
        </authorList>
    </citation>
    <scope>NUCLEOTIDE SEQUENCE</scope>
    <source>
        <strain evidence="2">H3</strain>
        <tissue evidence="2">Leaf</tissue>
    </source>
</reference>
<dbReference type="EMBL" id="JABFUD020000004">
    <property type="protein sequence ID" value="KAI5081030.1"/>
    <property type="molecule type" value="Genomic_DNA"/>
</dbReference>
<dbReference type="PROSITE" id="PS51450">
    <property type="entry name" value="LRR"/>
    <property type="match status" value="1"/>
</dbReference>
<proteinExistence type="predicted"/>
<dbReference type="SUPFAM" id="SSF52058">
    <property type="entry name" value="L domain-like"/>
    <property type="match status" value="1"/>
</dbReference>